<organism evidence="1 2">
    <name type="scientific">Paraburkholderia dipogonis</name>
    <dbReference type="NCBI Taxonomy" id="1211383"/>
    <lineage>
        <taxon>Bacteria</taxon>
        <taxon>Pseudomonadati</taxon>
        <taxon>Pseudomonadota</taxon>
        <taxon>Betaproteobacteria</taxon>
        <taxon>Burkholderiales</taxon>
        <taxon>Burkholderiaceae</taxon>
        <taxon>Paraburkholderia</taxon>
    </lineage>
</organism>
<gene>
    <name evidence="1" type="ORF">PQR57_35445</name>
</gene>
<evidence type="ECO:0000313" key="1">
    <source>
        <dbReference type="EMBL" id="MFM0006269.1"/>
    </source>
</evidence>
<dbReference type="InterPro" id="IPR036397">
    <property type="entry name" value="RNaseH_sf"/>
</dbReference>
<keyword evidence="2" id="KW-1185">Reference proteome</keyword>
<dbReference type="Gene3D" id="3.30.420.10">
    <property type="entry name" value="Ribonuclease H-like superfamily/Ribonuclease H"/>
    <property type="match status" value="1"/>
</dbReference>
<dbReference type="InterPro" id="IPR012337">
    <property type="entry name" value="RNaseH-like_sf"/>
</dbReference>
<protein>
    <submittedName>
        <fullName evidence="1">3'-5' exoribonuclease</fullName>
    </submittedName>
</protein>
<comment type="caution">
    <text evidence="1">The sequence shown here is derived from an EMBL/GenBank/DDBJ whole genome shotgun (WGS) entry which is preliminary data.</text>
</comment>
<dbReference type="Proteomes" id="UP001629230">
    <property type="component" value="Unassembled WGS sequence"/>
</dbReference>
<reference evidence="1 2" key="1">
    <citation type="journal article" date="2024" name="Chem. Sci.">
        <title>Discovery of megapolipeptins by genome mining of a Burkholderiales bacteria collection.</title>
        <authorList>
            <person name="Paulo B.S."/>
            <person name="Recchia M.J.J."/>
            <person name="Lee S."/>
            <person name="Fergusson C.H."/>
            <person name="Romanowski S.B."/>
            <person name="Hernandez A."/>
            <person name="Krull N."/>
            <person name="Liu D.Y."/>
            <person name="Cavanagh H."/>
            <person name="Bos A."/>
            <person name="Gray C.A."/>
            <person name="Murphy B.T."/>
            <person name="Linington R.G."/>
            <person name="Eustaquio A.S."/>
        </authorList>
    </citation>
    <scope>NUCLEOTIDE SEQUENCE [LARGE SCALE GENOMIC DNA]</scope>
    <source>
        <strain evidence="1 2">RL17-350-BIC-A</strain>
    </source>
</reference>
<dbReference type="RefSeq" id="WP_408180828.1">
    <property type="nucleotide sequence ID" value="NZ_JAQQEZ010000038.1"/>
</dbReference>
<evidence type="ECO:0000313" key="2">
    <source>
        <dbReference type="Proteomes" id="UP001629230"/>
    </source>
</evidence>
<sequence length="148" mass="16746">MRFFVDTEFTAFDACQLISIAIVGKDGREFYGECSDFERPLCSDFVRDVALPQLGRSPGRSMPFAQLRSEFIAWVHQVPTTPEPVLCFDFLGDLQLVEHLIGGPLPRGWKTENIHGRLDADRRKAYFTQYGGEHHALHDARANASAFE</sequence>
<dbReference type="SUPFAM" id="SSF53098">
    <property type="entry name" value="Ribonuclease H-like"/>
    <property type="match status" value="1"/>
</dbReference>
<name>A0ABW9B1P5_9BURK</name>
<accession>A0ABW9B1P5</accession>
<proteinExistence type="predicted"/>
<dbReference type="EMBL" id="JAQQEZ010000038">
    <property type="protein sequence ID" value="MFM0006269.1"/>
    <property type="molecule type" value="Genomic_DNA"/>
</dbReference>